<sequence>MEESMRKDLNEMIKTAVWKPDKNNKKSGKQFEYVVVENDSSERVGDKMEYPEVPSSEIVLEALKKLKEVSKIRDVLA</sequence>
<proteinExistence type="predicted"/>
<dbReference type="AlphaFoldDB" id="A0A397SE05"/>
<accession>A0A397SE05</accession>
<comment type="caution">
    <text evidence="1">The sequence shown here is derived from an EMBL/GenBank/DDBJ whole genome shotgun (WGS) entry which is preliminary data.</text>
</comment>
<keyword evidence="2" id="KW-1185">Reference proteome</keyword>
<dbReference type="EMBL" id="QKYT01000662">
    <property type="protein sequence ID" value="RIA82475.1"/>
    <property type="molecule type" value="Genomic_DNA"/>
</dbReference>
<evidence type="ECO:0000313" key="2">
    <source>
        <dbReference type="Proteomes" id="UP000265703"/>
    </source>
</evidence>
<evidence type="ECO:0000313" key="1">
    <source>
        <dbReference type="EMBL" id="RIA82475.1"/>
    </source>
</evidence>
<dbReference type="Proteomes" id="UP000265703">
    <property type="component" value="Unassembled WGS sequence"/>
</dbReference>
<gene>
    <name evidence="1" type="ORF">C1645_835301</name>
</gene>
<dbReference type="OrthoDB" id="10532365at2759"/>
<organism evidence="1 2">
    <name type="scientific">Glomus cerebriforme</name>
    <dbReference type="NCBI Taxonomy" id="658196"/>
    <lineage>
        <taxon>Eukaryota</taxon>
        <taxon>Fungi</taxon>
        <taxon>Fungi incertae sedis</taxon>
        <taxon>Mucoromycota</taxon>
        <taxon>Glomeromycotina</taxon>
        <taxon>Glomeromycetes</taxon>
        <taxon>Glomerales</taxon>
        <taxon>Glomeraceae</taxon>
        <taxon>Glomus</taxon>
    </lineage>
</organism>
<protein>
    <submittedName>
        <fullName evidence="1">Uncharacterized protein</fullName>
    </submittedName>
</protein>
<name>A0A397SE05_9GLOM</name>
<reference evidence="1 2" key="1">
    <citation type="submission" date="2018-06" db="EMBL/GenBank/DDBJ databases">
        <title>Comparative genomics reveals the genomic features of Rhizophagus irregularis, R. cerebriforme, R. diaphanum and Gigaspora rosea, and their symbiotic lifestyle signature.</title>
        <authorList>
            <person name="Morin E."/>
            <person name="San Clemente H."/>
            <person name="Chen E.C.H."/>
            <person name="De La Providencia I."/>
            <person name="Hainaut M."/>
            <person name="Kuo A."/>
            <person name="Kohler A."/>
            <person name="Murat C."/>
            <person name="Tang N."/>
            <person name="Roy S."/>
            <person name="Loubradou J."/>
            <person name="Henrissat B."/>
            <person name="Grigoriev I.V."/>
            <person name="Corradi N."/>
            <person name="Roux C."/>
            <person name="Martin F.M."/>
        </authorList>
    </citation>
    <scope>NUCLEOTIDE SEQUENCE [LARGE SCALE GENOMIC DNA]</scope>
    <source>
        <strain evidence="1 2">DAOM 227022</strain>
    </source>
</reference>